<dbReference type="PANTHER" id="PTHR47723">
    <property type="entry name" value="OS05G0353850 PROTEIN"/>
    <property type="match status" value="1"/>
</dbReference>
<comment type="caution">
    <text evidence="3">The sequence shown here is derived from an EMBL/GenBank/DDBJ whole genome shotgun (WGS) entry which is preliminary data.</text>
</comment>
<feature type="region of interest" description="Disordered" evidence="1">
    <location>
        <begin position="31"/>
        <end position="55"/>
    </location>
</feature>
<proteinExistence type="predicted"/>
<dbReference type="PANTHER" id="PTHR47723:SF17">
    <property type="entry name" value="OS05G0353850 PROTEIN"/>
    <property type="match status" value="1"/>
</dbReference>
<dbReference type="InterPro" id="IPR002156">
    <property type="entry name" value="RNaseH_domain"/>
</dbReference>
<reference evidence="3" key="1">
    <citation type="submission" date="2023-07" db="EMBL/GenBank/DDBJ databases">
        <title>A chromosome-level genome assembly of Lolium multiflorum.</title>
        <authorList>
            <person name="Chen Y."/>
            <person name="Copetti D."/>
            <person name="Kolliker R."/>
            <person name="Studer B."/>
        </authorList>
    </citation>
    <scope>NUCLEOTIDE SEQUENCE</scope>
    <source>
        <strain evidence="3">02402/16</strain>
        <tissue evidence="3">Leaf</tissue>
    </source>
</reference>
<dbReference type="EMBL" id="JAUUTY010000004">
    <property type="protein sequence ID" value="KAK1650934.1"/>
    <property type="molecule type" value="Genomic_DNA"/>
</dbReference>
<evidence type="ECO:0000259" key="2">
    <source>
        <dbReference type="Pfam" id="PF13456"/>
    </source>
</evidence>
<dbReference type="InterPro" id="IPR012337">
    <property type="entry name" value="RNaseH-like_sf"/>
</dbReference>
<dbReference type="AlphaFoldDB" id="A0AAD8SFW3"/>
<evidence type="ECO:0000313" key="3">
    <source>
        <dbReference type="EMBL" id="KAK1650934.1"/>
    </source>
</evidence>
<organism evidence="3 4">
    <name type="scientific">Lolium multiflorum</name>
    <name type="common">Italian ryegrass</name>
    <name type="synonym">Lolium perenne subsp. multiflorum</name>
    <dbReference type="NCBI Taxonomy" id="4521"/>
    <lineage>
        <taxon>Eukaryota</taxon>
        <taxon>Viridiplantae</taxon>
        <taxon>Streptophyta</taxon>
        <taxon>Embryophyta</taxon>
        <taxon>Tracheophyta</taxon>
        <taxon>Spermatophyta</taxon>
        <taxon>Magnoliopsida</taxon>
        <taxon>Liliopsida</taxon>
        <taxon>Poales</taxon>
        <taxon>Poaceae</taxon>
        <taxon>BOP clade</taxon>
        <taxon>Pooideae</taxon>
        <taxon>Poodae</taxon>
        <taxon>Poeae</taxon>
        <taxon>Poeae Chloroplast Group 2 (Poeae type)</taxon>
        <taxon>Loliodinae</taxon>
        <taxon>Loliinae</taxon>
        <taxon>Lolium</taxon>
    </lineage>
</organism>
<feature type="domain" description="RNase H type-1" evidence="2">
    <location>
        <begin position="78"/>
        <end position="201"/>
    </location>
</feature>
<gene>
    <name evidence="3" type="ORF">QYE76_068739</name>
</gene>
<accession>A0AAD8SFW3</accession>
<dbReference type="Gene3D" id="3.30.420.10">
    <property type="entry name" value="Ribonuclease H-like superfamily/Ribonuclease H"/>
    <property type="match status" value="1"/>
</dbReference>
<evidence type="ECO:0000313" key="4">
    <source>
        <dbReference type="Proteomes" id="UP001231189"/>
    </source>
</evidence>
<dbReference type="GO" id="GO:0004523">
    <property type="term" value="F:RNA-DNA hybrid ribonuclease activity"/>
    <property type="evidence" value="ECO:0007669"/>
    <property type="project" value="InterPro"/>
</dbReference>
<dbReference type="InterPro" id="IPR053151">
    <property type="entry name" value="RNase_H-like"/>
</dbReference>
<dbReference type="Proteomes" id="UP001231189">
    <property type="component" value="Unassembled WGS sequence"/>
</dbReference>
<dbReference type="GO" id="GO:0003676">
    <property type="term" value="F:nucleic acid binding"/>
    <property type="evidence" value="ECO:0007669"/>
    <property type="project" value="InterPro"/>
</dbReference>
<dbReference type="SUPFAM" id="SSF53098">
    <property type="entry name" value="Ribonuclease H-like"/>
    <property type="match status" value="1"/>
</dbReference>
<name>A0AAD8SFW3_LOLMU</name>
<keyword evidence="4" id="KW-1185">Reference proteome</keyword>
<sequence length="353" mass="39506">MACLLVPYFAQPWCGAPPPFQLAPTPYQSRPTFPCSSSPSPPPKPSYSFSLSPAAEPFQPRTTTVQWQAPPDGCVKINFDGSMYYDGSGRASIGGVIRDCTGRVLVAFAKRTKPSSPGIAEAQALIHGLQLALRHFPGSWLLVEGDDLMLVKLLRGEDTERRIPLAMQEEIIMLLRRFPACEVNHIFREGNQVADALCHEAYQQPGDREWVGDVRLPQAVWEKARDDAQGKKYVRICKPKPPRCRSFIPSLVKFDLHISRLSMGLFESVMVVVLVSGERALFWRDRWLEGRGIEDIAPNLLAKVHPRRTASRTVKKGMEGEWLRDCGLKLGAEAMAEIFNHWHVLARVQLVPA</sequence>
<evidence type="ECO:0000256" key="1">
    <source>
        <dbReference type="SAM" id="MobiDB-lite"/>
    </source>
</evidence>
<protein>
    <recommendedName>
        <fullName evidence="2">RNase H type-1 domain-containing protein</fullName>
    </recommendedName>
</protein>
<dbReference type="InterPro" id="IPR036397">
    <property type="entry name" value="RNaseH_sf"/>
</dbReference>
<dbReference type="Pfam" id="PF13456">
    <property type="entry name" value="RVT_3"/>
    <property type="match status" value="1"/>
</dbReference>
<dbReference type="CDD" id="cd06222">
    <property type="entry name" value="RNase_H_like"/>
    <property type="match status" value="1"/>
</dbReference>
<dbReference type="InterPro" id="IPR044730">
    <property type="entry name" value="RNase_H-like_dom_plant"/>
</dbReference>